<feature type="domain" description="HTH araC/xylS-type" evidence="7">
    <location>
        <begin position="426"/>
        <end position="524"/>
    </location>
</feature>
<reference evidence="9 10" key="1">
    <citation type="journal article" date="2011" name="J. Bacteriol.">
        <title>Complete genome sequence of the cellulose-degrading bacterium Cellulosilyticum lentocellum.</title>
        <authorList>
            <consortium name="US DOE Joint Genome Institute"/>
            <person name="Miller D.A."/>
            <person name="Suen G."/>
            <person name="Bruce D."/>
            <person name="Copeland A."/>
            <person name="Cheng J.F."/>
            <person name="Detter C."/>
            <person name="Goodwin L.A."/>
            <person name="Han C.S."/>
            <person name="Hauser L.J."/>
            <person name="Land M.L."/>
            <person name="Lapidus A."/>
            <person name="Lucas S."/>
            <person name="Meincke L."/>
            <person name="Pitluck S."/>
            <person name="Tapia R."/>
            <person name="Teshima H."/>
            <person name="Woyke T."/>
            <person name="Fox B.G."/>
            <person name="Angert E.R."/>
            <person name="Currie C.R."/>
        </authorList>
    </citation>
    <scope>NUCLEOTIDE SEQUENCE [LARGE SCALE GENOMIC DNA]</scope>
    <source>
        <strain evidence="10">ATCC 49066 / DSM 5427 / NCIMB 11756 / RHM5</strain>
    </source>
</reference>
<dbReference type="RefSeq" id="WP_013656366.1">
    <property type="nucleotide sequence ID" value="NC_015275.1"/>
</dbReference>
<dbReference type="InterPro" id="IPR001789">
    <property type="entry name" value="Sig_transdc_resp-reg_receiver"/>
</dbReference>
<dbReference type="InterPro" id="IPR018060">
    <property type="entry name" value="HTH_AraC"/>
</dbReference>
<feature type="domain" description="Response regulatory" evidence="8">
    <location>
        <begin position="3"/>
        <end position="120"/>
    </location>
</feature>
<dbReference type="SUPFAM" id="SSF52172">
    <property type="entry name" value="CheY-like"/>
    <property type="match status" value="1"/>
</dbReference>
<dbReference type="SMART" id="SM00448">
    <property type="entry name" value="REC"/>
    <property type="match status" value="1"/>
</dbReference>
<dbReference type="PROSITE" id="PS01124">
    <property type="entry name" value="HTH_ARAC_FAMILY_2"/>
    <property type="match status" value="1"/>
</dbReference>
<dbReference type="Pfam" id="PF12833">
    <property type="entry name" value="HTH_18"/>
    <property type="match status" value="1"/>
</dbReference>
<evidence type="ECO:0000259" key="8">
    <source>
        <dbReference type="PROSITE" id="PS50110"/>
    </source>
</evidence>
<dbReference type="eggNOG" id="COG4753">
    <property type="taxonomic scope" value="Bacteria"/>
</dbReference>
<dbReference type="CDD" id="cd17536">
    <property type="entry name" value="REC_YesN-like"/>
    <property type="match status" value="1"/>
</dbReference>
<keyword evidence="6" id="KW-0597">Phosphoprotein</keyword>
<dbReference type="PROSITE" id="PS50110">
    <property type="entry name" value="RESPONSE_REGULATORY"/>
    <property type="match status" value="1"/>
</dbReference>
<dbReference type="InterPro" id="IPR011006">
    <property type="entry name" value="CheY-like_superfamily"/>
</dbReference>
<dbReference type="EMBL" id="CP002582">
    <property type="protein sequence ID" value="ADZ83067.1"/>
    <property type="molecule type" value="Genomic_DNA"/>
</dbReference>
<dbReference type="PANTHER" id="PTHR43280:SF28">
    <property type="entry name" value="HTH-TYPE TRANSCRIPTIONAL ACTIVATOR RHAS"/>
    <property type="match status" value="1"/>
</dbReference>
<keyword evidence="4" id="KW-0804">Transcription</keyword>
<dbReference type="Pfam" id="PF00072">
    <property type="entry name" value="Response_reg"/>
    <property type="match status" value="1"/>
</dbReference>
<gene>
    <name evidence="9" type="ordered locus">Clole_1341</name>
</gene>
<dbReference type="KEGG" id="cle:Clole_1341"/>
<keyword evidence="10" id="KW-1185">Reference proteome</keyword>
<dbReference type="STRING" id="642492.Clole_1341"/>
<feature type="modified residue" description="4-aspartylphosphate" evidence="6">
    <location>
        <position position="55"/>
    </location>
</feature>
<dbReference type="Proteomes" id="UP000008467">
    <property type="component" value="Chromosome"/>
</dbReference>
<dbReference type="AlphaFoldDB" id="F2JI39"/>
<sequence>MYKILLVDDEGIVIESLKMIIQKHFNEVCAIESAKTGRIAIEIAEHFRPDIALMDIQIPGINGMDAIEEIKKFSPYTYFVVITAFDQFHYAKRAIDLGVIEFLTKPFNSNKIVDILGKAMKRVDQQRHVREIELKNKEKLEAVVPVIENGFIHSILFQEDYDNQLNNFKELLDIEANNGYIMIIEFGDEIKEKNMTNPTGVTVKAQKFYEELKEIIKEFFSCVIGPIMANKVVVFVPELHLENEYNERVKIIQYTRDMLNKLKTRIDVRFRAGIGSVQSMEKLFISYKEAVRALRSLEGSVVHINDLVLSHHSKQNYITELENHFLTLVQKGNSTAVLAEANHFLGELIEFYGANEVVLKVKLLETIILIKRQVVDTTYYTEEEGLERIFQLQGDEALSGWFQETLSGLVKQVQAVKEECYSESVSTAKQYIDEHFNQDISLDGVSRLVNISAYYFSKVFKDETGENFIDYVTQVRIEKAKQLLMIKEMSIKEVCVAIGYKDPNYFSRLFKKQIGVTPTEYREEL</sequence>
<evidence type="ECO:0000256" key="6">
    <source>
        <dbReference type="PROSITE-ProRule" id="PRU00169"/>
    </source>
</evidence>
<proteinExistence type="predicted"/>
<accession>F2JI39</accession>
<dbReference type="GO" id="GO:0003700">
    <property type="term" value="F:DNA-binding transcription factor activity"/>
    <property type="evidence" value="ECO:0007669"/>
    <property type="project" value="InterPro"/>
</dbReference>
<evidence type="ECO:0000256" key="5">
    <source>
        <dbReference type="ARBA" id="ARBA00024867"/>
    </source>
</evidence>
<protein>
    <recommendedName>
        <fullName evidence="1">Stage 0 sporulation protein A homolog</fullName>
    </recommendedName>
</protein>
<dbReference type="InterPro" id="IPR020449">
    <property type="entry name" value="Tscrpt_reg_AraC-type_HTH"/>
</dbReference>
<evidence type="ECO:0000259" key="7">
    <source>
        <dbReference type="PROSITE" id="PS01124"/>
    </source>
</evidence>
<dbReference type="eggNOG" id="COG2207">
    <property type="taxonomic scope" value="Bacteria"/>
</dbReference>
<dbReference type="SMART" id="SM00342">
    <property type="entry name" value="HTH_ARAC"/>
    <property type="match status" value="1"/>
</dbReference>
<dbReference type="PROSITE" id="PS00041">
    <property type="entry name" value="HTH_ARAC_FAMILY_1"/>
    <property type="match status" value="1"/>
</dbReference>
<evidence type="ECO:0000313" key="10">
    <source>
        <dbReference type="Proteomes" id="UP000008467"/>
    </source>
</evidence>
<dbReference type="SUPFAM" id="SSF46689">
    <property type="entry name" value="Homeodomain-like"/>
    <property type="match status" value="2"/>
</dbReference>
<keyword evidence="3" id="KW-0238">DNA-binding</keyword>
<evidence type="ECO:0000313" key="9">
    <source>
        <dbReference type="EMBL" id="ADZ83067.1"/>
    </source>
</evidence>
<dbReference type="GO" id="GO:0000160">
    <property type="term" value="P:phosphorelay signal transduction system"/>
    <property type="evidence" value="ECO:0007669"/>
    <property type="project" value="InterPro"/>
</dbReference>
<dbReference type="InterPro" id="IPR009057">
    <property type="entry name" value="Homeodomain-like_sf"/>
</dbReference>
<dbReference type="Gene3D" id="3.40.50.2300">
    <property type="match status" value="1"/>
</dbReference>
<evidence type="ECO:0000256" key="3">
    <source>
        <dbReference type="ARBA" id="ARBA00023125"/>
    </source>
</evidence>
<keyword evidence="2" id="KW-0805">Transcription regulation</keyword>
<evidence type="ECO:0000256" key="1">
    <source>
        <dbReference type="ARBA" id="ARBA00018672"/>
    </source>
</evidence>
<dbReference type="GO" id="GO:0043565">
    <property type="term" value="F:sequence-specific DNA binding"/>
    <property type="evidence" value="ECO:0007669"/>
    <property type="project" value="InterPro"/>
</dbReference>
<comment type="function">
    <text evidence="5">May play the central regulatory role in sporulation. It may be an element of the effector pathway responsible for the activation of sporulation genes in response to nutritional stress. Spo0A may act in concert with spo0H (a sigma factor) to control the expression of some genes that are critical to the sporulation process.</text>
</comment>
<evidence type="ECO:0000256" key="4">
    <source>
        <dbReference type="ARBA" id="ARBA00023163"/>
    </source>
</evidence>
<organism evidence="9 10">
    <name type="scientific">Cellulosilyticum lentocellum (strain ATCC 49066 / DSM 5427 / NCIMB 11756 / RHM5)</name>
    <name type="common">Clostridium lentocellum</name>
    <dbReference type="NCBI Taxonomy" id="642492"/>
    <lineage>
        <taxon>Bacteria</taxon>
        <taxon>Bacillati</taxon>
        <taxon>Bacillota</taxon>
        <taxon>Clostridia</taxon>
        <taxon>Lachnospirales</taxon>
        <taxon>Cellulosilyticaceae</taxon>
        <taxon>Cellulosilyticum</taxon>
    </lineage>
</organism>
<dbReference type="PRINTS" id="PR00032">
    <property type="entry name" value="HTHARAC"/>
</dbReference>
<dbReference type="HOGENOM" id="CLU_000445_5_0_9"/>
<dbReference type="Gene3D" id="1.10.10.60">
    <property type="entry name" value="Homeodomain-like"/>
    <property type="match status" value="2"/>
</dbReference>
<evidence type="ECO:0000256" key="2">
    <source>
        <dbReference type="ARBA" id="ARBA00023015"/>
    </source>
</evidence>
<dbReference type="PANTHER" id="PTHR43280">
    <property type="entry name" value="ARAC-FAMILY TRANSCRIPTIONAL REGULATOR"/>
    <property type="match status" value="1"/>
</dbReference>
<name>F2JI39_CELLD</name>
<dbReference type="InterPro" id="IPR018062">
    <property type="entry name" value="HTH_AraC-typ_CS"/>
</dbReference>